<reference evidence="7 8" key="2">
    <citation type="submission" date="2018-08" db="EMBL/GenBank/DDBJ databases">
        <title>A genome reference for cultivated species of the human gut microbiota.</title>
        <authorList>
            <person name="Zou Y."/>
            <person name="Xue W."/>
            <person name="Luo G."/>
        </authorList>
    </citation>
    <scope>NUCLEOTIDE SEQUENCE [LARGE SCALE GENOMIC DNA]</scope>
    <source>
        <strain evidence="7 8">AM27-32LB</strain>
    </source>
</reference>
<dbReference type="NCBIfam" id="TIGR03731">
    <property type="entry name" value="lantibio_gallid"/>
    <property type="match status" value="1"/>
</dbReference>
<evidence type="ECO:0000256" key="2">
    <source>
        <dbReference type="ARBA" id="ARBA00022529"/>
    </source>
</evidence>
<dbReference type="GO" id="GO:0005102">
    <property type="term" value="F:signaling receptor binding"/>
    <property type="evidence" value="ECO:0007669"/>
    <property type="project" value="UniProtKB-KW"/>
</dbReference>
<evidence type="ECO:0000256" key="3">
    <source>
        <dbReference type="ARBA" id="ARBA00022789"/>
    </source>
</evidence>
<protein>
    <submittedName>
        <fullName evidence="7">Gallidermin/nisin family lantibiotic</fullName>
    </submittedName>
    <submittedName>
        <fullName evidence="6">NsoA1</fullName>
    </submittedName>
</protein>
<evidence type="ECO:0000313" key="7">
    <source>
        <dbReference type="EMBL" id="RHE69015.1"/>
    </source>
</evidence>
<dbReference type="GO" id="GO:0031640">
    <property type="term" value="P:killing of cells of another organism"/>
    <property type="evidence" value="ECO:0007669"/>
    <property type="project" value="UniProtKB-KW"/>
</dbReference>
<sequence length="56" mass="5839">MGKFDDFDLDVTKTAAQGGIEPKYKSKSACTPGCPTGILMTCPLKTATCGCHITGK</sequence>
<evidence type="ECO:0000256" key="4">
    <source>
        <dbReference type="ARBA" id="ARBA00023022"/>
    </source>
</evidence>
<accession>A0A286N5V5</accession>
<dbReference type="NCBIfam" id="NF038155">
    <property type="entry name" value="lanthi_I_FDLD"/>
    <property type="match status" value="1"/>
</dbReference>
<keyword evidence="5" id="KW-0078">Bacteriocin</keyword>
<keyword evidence="2" id="KW-0929">Antimicrobial</keyword>
<dbReference type="EMBL" id="QSKO01000048">
    <property type="protein sequence ID" value="RHE69015.1"/>
    <property type="molecule type" value="Genomic_DNA"/>
</dbReference>
<evidence type="ECO:0000256" key="1">
    <source>
        <dbReference type="ARBA" id="ARBA00009379"/>
    </source>
</evidence>
<evidence type="ECO:0000313" key="6">
    <source>
        <dbReference type="EMBL" id="ASY03212.1"/>
    </source>
</evidence>
<evidence type="ECO:0000256" key="5">
    <source>
        <dbReference type="ARBA" id="ARBA00023048"/>
    </source>
</evidence>
<dbReference type="GO" id="GO:0042742">
    <property type="term" value="P:defense response to bacterium"/>
    <property type="evidence" value="ECO:0007669"/>
    <property type="project" value="UniProtKB-KW"/>
</dbReference>
<reference evidence="6" key="1">
    <citation type="journal article" date="2017" name="Microbiology">
        <title>Discovery of a novel lantibiotic nisin O from Blautia obeum A2-162, isolated from the human gastrointestinal tract.</title>
        <authorList>
            <person name="Hatziioanou D."/>
            <person name="Gherghisan-Filip C."/>
            <person name="Saalbach G."/>
            <person name="Horn N."/>
            <person name="Wegmann U."/>
            <person name="Duncan S.H."/>
            <person name="Flint H.J."/>
            <person name="Mayer M.J."/>
            <person name="Narbad A."/>
        </authorList>
    </citation>
    <scope>NUCLEOTIDE SEQUENCE</scope>
    <source>
        <strain evidence="6">A2-162</strain>
    </source>
</reference>
<keyword evidence="3" id="KW-0425">Lantibiotic</keyword>
<dbReference type="RefSeq" id="WP_151190481.1">
    <property type="nucleotide sequence ID" value="NZ_JAQEBC010000026.1"/>
</dbReference>
<proteinExistence type="inferred from homology"/>
<gene>
    <name evidence="6" type="primary">nsoA1</name>
    <name evidence="7" type="ORF">DW723_17390</name>
</gene>
<name>A0A286N5V5_9FIRM</name>
<dbReference type="Pfam" id="PF02052">
    <property type="entry name" value="Gallidermin"/>
    <property type="match status" value="1"/>
</dbReference>
<dbReference type="Proteomes" id="UP000283928">
    <property type="component" value="Unassembled WGS sequence"/>
</dbReference>
<dbReference type="AlphaFoldDB" id="A0A286N5V5"/>
<dbReference type="InterPro" id="IPR006079">
    <property type="entry name" value="Lantibiotic_typ-A_Bacillales"/>
</dbReference>
<comment type="similarity">
    <text evidence="1">Belongs to the type A lantibiotic family.</text>
</comment>
<dbReference type="GO" id="GO:0005576">
    <property type="term" value="C:extracellular region"/>
    <property type="evidence" value="ECO:0007669"/>
    <property type="project" value="InterPro"/>
</dbReference>
<evidence type="ECO:0000313" key="8">
    <source>
        <dbReference type="Proteomes" id="UP000283928"/>
    </source>
</evidence>
<keyword evidence="4" id="KW-0044">Antibiotic</keyword>
<dbReference type="EMBL" id="KY914474">
    <property type="protein sequence ID" value="ASY03212.1"/>
    <property type="molecule type" value="Genomic_DNA"/>
</dbReference>
<organism evidence="6">
    <name type="scientific">Blautia obeum</name>
    <dbReference type="NCBI Taxonomy" id="40520"/>
    <lineage>
        <taxon>Bacteria</taxon>
        <taxon>Bacillati</taxon>
        <taxon>Bacillota</taxon>
        <taxon>Clostridia</taxon>
        <taxon>Lachnospirales</taxon>
        <taxon>Lachnospiraceae</taxon>
        <taxon>Blautia</taxon>
    </lineage>
</organism>